<evidence type="ECO:0000256" key="2">
    <source>
        <dbReference type="ARBA" id="ARBA00022676"/>
    </source>
</evidence>
<evidence type="ECO:0000313" key="5">
    <source>
        <dbReference type="EMBL" id="MFD2834234.1"/>
    </source>
</evidence>
<protein>
    <submittedName>
        <fullName evidence="5">Glycosyltransferase family 2 protein</fullName>
        <ecNumber evidence="5">2.4.-.-</ecNumber>
    </submittedName>
</protein>
<name>A0ABW5X996_9FLAO</name>
<comment type="caution">
    <text evidence="5">The sequence shown here is derived from an EMBL/GenBank/DDBJ whole genome shotgun (WGS) entry which is preliminary data.</text>
</comment>
<dbReference type="Gene3D" id="3.90.550.10">
    <property type="entry name" value="Spore Coat Polysaccharide Biosynthesis Protein SpsA, Chain A"/>
    <property type="match status" value="1"/>
</dbReference>
<dbReference type="EC" id="2.4.-.-" evidence="5"/>
<dbReference type="PANTHER" id="PTHR43179:SF12">
    <property type="entry name" value="GALACTOFURANOSYLTRANSFERASE GLFT2"/>
    <property type="match status" value="1"/>
</dbReference>
<dbReference type="InterPro" id="IPR029044">
    <property type="entry name" value="Nucleotide-diphossugar_trans"/>
</dbReference>
<keyword evidence="6" id="KW-1185">Reference proteome</keyword>
<evidence type="ECO:0000259" key="4">
    <source>
        <dbReference type="Pfam" id="PF00535"/>
    </source>
</evidence>
<evidence type="ECO:0000256" key="3">
    <source>
        <dbReference type="ARBA" id="ARBA00022679"/>
    </source>
</evidence>
<proteinExistence type="inferred from homology"/>
<keyword evidence="2 5" id="KW-0328">Glycosyltransferase</keyword>
<keyword evidence="3 5" id="KW-0808">Transferase</keyword>
<organism evidence="5 6">
    <name type="scientific">Christiangramia antarctica</name>
    <dbReference type="NCBI Taxonomy" id="2058158"/>
    <lineage>
        <taxon>Bacteria</taxon>
        <taxon>Pseudomonadati</taxon>
        <taxon>Bacteroidota</taxon>
        <taxon>Flavobacteriia</taxon>
        <taxon>Flavobacteriales</taxon>
        <taxon>Flavobacteriaceae</taxon>
        <taxon>Christiangramia</taxon>
    </lineage>
</organism>
<evidence type="ECO:0000256" key="1">
    <source>
        <dbReference type="ARBA" id="ARBA00006739"/>
    </source>
</evidence>
<gene>
    <name evidence="5" type="ORF">ACFSYS_13135</name>
</gene>
<dbReference type="CDD" id="cd04186">
    <property type="entry name" value="GT_2_like_c"/>
    <property type="match status" value="1"/>
</dbReference>
<sequence length="292" mass="34143">MKKKRIYAIILNYNSADESIRLFKDLRNLHPNDLGILVIDNSSNPTERTKLEDKIPQKYLIFNSKNRGYAGGNNVGIEHALEKNAEYIWILNPDIRIENTSLLILKETLEKDKTLAAVGPRIIKRENPDTIFSDGELIDTSINFHTIHKNFNKKINSQSVILDYDIDYIDGSCILFNSQAIKKVGRISEDYFLYFEETDWCTRAKRLGWKLAVNRRALANNLTSEKKETYHYFYTRNKLLFSKKFDLNYESLKKREIKTIVNELRSRLKGEYLKPYFFSRLKGLIAGITQKI</sequence>
<dbReference type="SUPFAM" id="SSF53448">
    <property type="entry name" value="Nucleotide-diphospho-sugar transferases"/>
    <property type="match status" value="1"/>
</dbReference>
<dbReference type="InterPro" id="IPR001173">
    <property type="entry name" value="Glyco_trans_2-like"/>
</dbReference>
<evidence type="ECO:0000313" key="6">
    <source>
        <dbReference type="Proteomes" id="UP001597438"/>
    </source>
</evidence>
<feature type="domain" description="Glycosyltransferase 2-like" evidence="4">
    <location>
        <begin position="8"/>
        <end position="183"/>
    </location>
</feature>
<dbReference type="Proteomes" id="UP001597438">
    <property type="component" value="Unassembled WGS sequence"/>
</dbReference>
<dbReference type="Pfam" id="PF00535">
    <property type="entry name" value="Glycos_transf_2"/>
    <property type="match status" value="1"/>
</dbReference>
<comment type="similarity">
    <text evidence="1">Belongs to the glycosyltransferase 2 family.</text>
</comment>
<reference evidence="6" key="1">
    <citation type="journal article" date="2019" name="Int. J. Syst. Evol. Microbiol.">
        <title>The Global Catalogue of Microorganisms (GCM) 10K type strain sequencing project: providing services to taxonomists for standard genome sequencing and annotation.</title>
        <authorList>
            <consortium name="The Broad Institute Genomics Platform"/>
            <consortium name="The Broad Institute Genome Sequencing Center for Infectious Disease"/>
            <person name="Wu L."/>
            <person name="Ma J."/>
        </authorList>
    </citation>
    <scope>NUCLEOTIDE SEQUENCE [LARGE SCALE GENOMIC DNA]</scope>
    <source>
        <strain evidence="6">KCTC 52925</strain>
    </source>
</reference>
<dbReference type="EMBL" id="JBHUOJ010000032">
    <property type="protein sequence ID" value="MFD2834234.1"/>
    <property type="molecule type" value="Genomic_DNA"/>
</dbReference>
<dbReference type="RefSeq" id="WP_251739135.1">
    <property type="nucleotide sequence ID" value="NZ_JBHUOJ010000032.1"/>
</dbReference>
<dbReference type="GO" id="GO:0016757">
    <property type="term" value="F:glycosyltransferase activity"/>
    <property type="evidence" value="ECO:0007669"/>
    <property type="project" value="UniProtKB-KW"/>
</dbReference>
<dbReference type="PANTHER" id="PTHR43179">
    <property type="entry name" value="RHAMNOSYLTRANSFERASE WBBL"/>
    <property type="match status" value="1"/>
</dbReference>
<accession>A0ABW5X996</accession>